<proteinExistence type="predicted"/>
<comment type="caution">
    <text evidence="2">The sequence shown here is derived from an EMBL/GenBank/DDBJ whole genome shotgun (WGS) entry which is preliminary data.</text>
</comment>
<keyword evidence="3" id="KW-1185">Reference proteome</keyword>
<reference evidence="2" key="1">
    <citation type="submission" date="2022-08" db="EMBL/GenBank/DDBJ databases">
        <title>Genome analysis of Corynebacteriales strain.</title>
        <authorList>
            <person name="Lee S.D."/>
        </authorList>
    </citation>
    <scope>NUCLEOTIDE SEQUENCE</scope>
    <source>
        <strain evidence="2">D3-21</strain>
    </source>
</reference>
<dbReference type="Proteomes" id="UP001152755">
    <property type="component" value="Unassembled WGS sequence"/>
</dbReference>
<accession>A0A9X4RFE5</accession>
<sequence length="296" mass="31496">MQTDAMLLRAAFGDGGECQRERHCLLPEPTGPQQRWHRAVVHGGRGEYARARADLDELARDPRAGLWRSFAASTRASLLRQLGGHRAAAPLDGRALALTATGMPEDPSSVTAARCDALTGLAADALGCGRFDLARRLLDRVAAELDGVDLEVVETESAEPERSEPGTVDPGEAGDPLWRPRLRLHWVSAETAMASGRPGPALEHAERGVDRAARCPSTRHRIKSDLILAAALCAAGRGEESAELAERVADDCARTGLVPLRWAAAMLLTAVRPTGGFDRVRDDCARAIARGGGVLG</sequence>
<name>A0A9X4RFE5_9ACTN</name>
<dbReference type="RefSeq" id="WP_277829834.1">
    <property type="nucleotide sequence ID" value="NZ_JAAIVF010000001.1"/>
</dbReference>
<dbReference type="InterPro" id="IPR011990">
    <property type="entry name" value="TPR-like_helical_dom_sf"/>
</dbReference>
<feature type="region of interest" description="Disordered" evidence="1">
    <location>
        <begin position="154"/>
        <end position="175"/>
    </location>
</feature>
<evidence type="ECO:0000313" key="2">
    <source>
        <dbReference type="EMBL" id="MDG3016553.1"/>
    </source>
</evidence>
<evidence type="ECO:0000313" key="3">
    <source>
        <dbReference type="Proteomes" id="UP001152755"/>
    </source>
</evidence>
<dbReference type="EMBL" id="JANRHA010000014">
    <property type="protein sequence ID" value="MDG3016553.1"/>
    <property type="molecule type" value="Genomic_DNA"/>
</dbReference>
<gene>
    <name evidence="2" type="ORF">NVS88_18515</name>
</gene>
<evidence type="ECO:0000256" key="1">
    <source>
        <dbReference type="SAM" id="MobiDB-lite"/>
    </source>
</evidence>
<protein>
    <submittedName>
        <fullName evidence="2">Uncharacterized protein</fullName>
    </submittedName>
</protein>
<organism evidence="2 3">
    <name type="scientific">Speluncibacter jeojiensis</name>
    <dbReference type="NCBI Taxonomy" id="2710754"/>
    <lineage>
        <taxon>Bacteria</taxon>
        <taxon>Bacillati</taxon>
        <taxon>Actinomycetota</taxon>
        <taxon>Actinomycetes</taxon>
        <taxon>Mycobacteriales</taxon>
        <taxon>Speluncibacteraceae</taxon>
        <taxon>Speluncibacter</taxon>
    </lineage>
</organism>
<dbReference type="AlphaFoldDB" id="A0A9X4RFE5"/>
<dbReference type="Gene3D" id="1.25.40.10">
    <property type="entry name" value="Tetratricopeptide repeat domain"/>
    <property type="match status" value="1"/>
</dbReference>